<dbReference type="GO" id="GO:0030030">
    <property type="term" value="P:cell projection organization"/>
    <property type="evidence" value="ECO:0007669"/>
    <property type="project" value="UniProtKB-KW"/>
</dbReference>
<evidence type="ECO:0000256" key="1">
    <source>
        <dbReference type="ARBA" id="ARBA00004430"/>
    </source>
</evidence>
<sequence>MSQAQAESVIRNIICELVQRCASHGNEVSETLAAFMIKAVVLDPRNGFDVDRTLTPHDVQKLTEICLQRLTERCSPFLDTVKMQVYFDLNYTTRSKYISNDLCSLYISISSTELFNEVCLLTLMLMKIENCAVQRSL</sequence>
<dbReference type="GO" id="GO:0005930">
    <property type="term" value="C:axoneme"/>
    <property type="evidence" value="ECO:0007669"/>
    <property type="project" value="UniProtKB-SubCell"/>
</dbReference>
<comment type="function">
    <text evidence="9">Essential for sperm motility and is involved in the regulation of the beating frequency of motile cilia on the epithelial cells of the respiratory tract. Required for the establishment of radial spokes in sperm flagella.</text>
</comment>
<accession>A0A3B4B5W4</accession>
<keyword evidence="8" id="KW-0966">Cell projection</keyword>
<evidence type="ECO:0000256" key="4">
    <source>
        <dbReference type="ARBA" id="ARBA00022490"/>
    </source>
</evidence>
<dbReference type="STRING" id="409849.ENSPMGP00000023941"/>
<evidence type="ECO:0000256" key="9">
    <source>
        <dbReference type="ARBA" id="ARBA00045321"/>
    </source>
</evidence>
<dbReference type="PANTHER" id="PTHR21442:SF0">
    <property type="entry name" value="CILIA- AND FLAGELLA-ASSOCIATED PROTEIN 206"/>
    <property type="match status" value="1"/>
</dbReference>
<keyword evidence="11" id="KW-1185">Reference proteome</keyword>
<dbReference type="Ensembl" id="ENSPMGT00000025504.1">
    <property type="protein sequence ID" value="ENSPMGP00000023941.1"/>
    <property type="gene ID" value="ENSPMGG00000019366.1"/>
</dbReference>
<keyword evidence="5" id="KW-0970">Cilium biogenesis/degradation</keyword>
<evidence type="ECO:0000313" key="10">
    <source>
        <dbReference type="Ensembl" id="ENSPMGP00000023941.1"/>
    </source>
</evidence>
<dbReference type="Proteomes" id="UP000261520">
    <property type="component" value="Unplaced"/>
</dbReference>
<comment type="subcellular location">
    <subcellularLocation>
        <location evidence="1">Cytoplasm</location>
        <location evidence="1">Cytoskeleton</location>
        <location evidence="1">Cilium axoneme</location>
    </subcellularLocation>
</comment>
<evidence type="ECO:0000256" key="7">
    <source>
        <dbReference type="ARBA" id="ARBA00023212"/>
    </source>
</evidence>
<protein>
    <recommendedName>
        <fullName evidence="3">Cilia- and flagella-associated protein 206</fullName>
    </recommendedName>
</protein>
<reference evidence="10" key="1">
    <citation type="submission" date="2025-08" db="UniProtKB">
        <authorList>
            <consortium name="Ensembl"/>
        </authorList>
    </citation>
    <scope>IDENTIFICATION</scope>
</reference>
<evidence type="ECO:0000256" key="3">
    <source>
        <dbReference type="ARBA" id="ARBA00021602"/>
    </source>
</evidence>
<organism evidence="10 11">
    <name type="scientific">Periophthalmus magnuspinnatus</name>
    <dbReference type="NCBI Taxonomy" id="409849"/>
    <lineage>
        <taxon>Eukaryota</taxon>
        <taxon>Metazoa</taxon>
        <taxon>Chordata</taxon>
        <taxon>Craniata</taxon>
        <taxon>Vertebrata</taxon>
        <taxon>Euteleostomi</taxon>
        <taxon>Actinopterygii</taxon>
        <taxon>Neopterygii</taxon>
        <taxon>Teleostei</taxon>
        <taxon>Neoteleostei</taxon>
        <taxon>Acanthomorphata</taxon>
        <taxon>Gobiaria</taxon>
        <taxon>Gobiiformes</taxon>
        <taxon>Gobioidei</taxon>
        <taxon>Gobiidae</taxon>
        <taxon>Oxudercinae</taxon>
        <taxon>Periophthalmus</taxon>
    </lineage>
</organism>
<reference evidence="10" key="2">
    <citation type="submission" date="2025-09" db="UniProtKB">
        <authorList>
            <consortium name="Ensembl"/>
        </authorList>
    </citation>
    <scope>IDENTIFICATION</scope>
</reference>
<keyword evidence="6" id="KW-0969">Cilium</keyword>
<keyword evidence="4" id="KW-0963">Cytoplasm</keyword>
<keyword evidence="7" id="KW-0206">Cytoskeleton</keyword>
<dbReference type="GO" id="GO:0003356">
    <property type="term" value="P:regulation of cilium beat frequency"/>
    <property type="evidence" value="ECO:0007669"/>
    <property type="project" value="TreeGrafter"/>
</dbReference>
<comment type="similarity">
    <text evidence="2">Belongs to the CFAP206 family.</text>
</comment>
<evidence type="ECO:0000256" key="2">
    <source>
        <dbReference type="ARBA" id="ARBA00010500"/>
    </source>
</evidence>
<proteinExistence type="inferred from homology"/>
<evidence type="ECO:0000256" key="6">
    <source>
        <dbReference type="ARBA" id="ARBA00023069"/>
    </source>
</evidence>
<evidence type="ECO:0000256" key="8">
    <source>
        <dbReference type="ARBA" id="ARBA00023273"/>
    </source>
</evidence>
<dbReference type="GO" id="GO:0036064">
    <property type="term" value="C:ciliary basal body"/>
    <property type="evidence" value="ECO:0007669"/>
    <property type="project" value="TreeGrafter"/>
</dbReference>
<dbReference type="AlphaFoldDB" id="A0A3B4B5W4"/>
<evidence type="ECO:0000256" key="5">
    <source>
        <dbReference type="ARBA" id="ARBA00022794"/>
    </source>
</evidence>
<name>A0A3B4B5W4_9GOBI</name>
<evidence type="ECO:0000313" key="11">
    <source>
        <dbReference type="Proteomes" id="UP000261520"/>
    </source>
</evidence>
<dbReference type="InterPro" id="IPR021897">
    <property type="entry name" value="FAP206"/>
</dbReference>
<dbReference type="PANTHER" id="PTHR21442">
    <property type="entry name" value="CILIA- AND FLAGELLA-ASSOCIATED PROTEIN 206"/>
    <property type="match status" value="1"/>
</dbReference>